<keyword evidence="5" id="KW-1185">Reference proteome</keyword>
<evidence type="ECO:0000259" key="1">
    <source>
        <dbReference type="PROSITE" id="PS50112"/>
    </source>
</evidence>
<sequence>MKDDYKIVFLKQLNIFEKVLENNTEGVLIADIEGNILWVNHAFVEITGYEEKEVIGKNYWTFNALEKEIYKKIKVSLFEKGMWKGEALSKRKDGEIYPQRINLFLIKDKEKPTHFAAIIRDDTDCKSKEQKINYLAFRDFLTGLYNRAFFIGKLHYTLINACRKKERMAVFFIDLDGFKNINDHLGHAVGDLLLQKAARRIQFCVRECDIVARIGGDEFTILLPNINDVQSSIKIAQRIMNSFEKPFLINEHKLYVDISVGIAVYPDDGLDADTLMIHADIAMYKAKESKGSRVERFSNDLNKQSKEKFILENLLKGVLQRDEFLLYYQPIVNINTGKMVGAEALLRWKTKEFGWIPPSKFIPIAENTGRIISIGEWVLENACRQNKKWQATGYMPIYLSVNISIRQLEQKDFVEKVKNILLKTGLEAKYLELEITESISAENIYNIFSTFEKLNQLGVKLSIDDFGTGYSSLSQLSRLPISKLKIDKSFVNDLYIDNNNKSIVSAIIAMAKTLKMEVVAEGIETNEQLKFLKAAKCHMGQGCLFSPPVDKEAFEKFLNSFFHYNIN</sequence>
<dbReference type="PANTHER" id="PTHR44757">
    <property type="entry name" value="DIGUANYLATE CYCLASE DGCP"/>
    <property type="match status" value="1"/>
</dbReference>
<dbReference type="PROSITE" id="PS50887">
    <property type="entry name" value="GGDEF"/>
    <property type="match status" value="1"/>
</dbReference>
<name>A0ABX8RFX6_9CLOT</name>
<dbReference type="InterPro" id="IPR000014">
    <property type="entry name" value="PAS"/>
</dbReference>
<dbReference type="CDD" id="cd01949">
    <property type="entry name" value="GGDEF"/>
    <property type="match status" value="1"/>
</dbReference>
<accession>A0ABX8RFX6</accession>
<dbReference type="CDD" id="cd00130">
    <property type="entry name" value="PAS"/>
    <property type="match status" value="1"/>
</dbReference>
<dbReference type="NCBIfam" id="TIGR00229">
    <property type="entry name" value="sensory_box"/>
    <property type="match status" value="1"/>
</dbReference>
<reference evidence="4" key="1">
    <citation type="submission" date="2021-07" db="EMBL/GenBank/DDBJ databases">
        <title>Complete genome sequence of Crassaminicella sp. 143-21, isolated from a deep-sea hydrothermal vent.</title>
        <authorList>
            <person name="Li X."/>
        </authorList>
    </citation>
    <scope>NUCLEOTIDE SEQUENCE</scope>
    <source>
        <strain evidence="4">143-21</strain>
    </source>
</reference>
<dbReference type="SMART" id="SM00267">
    <property type="entry name" value="GGDEF"/>
    <property type="match status" value="1"/>
</dbReference>
<dbReference type="Pfam" id="PF00563">
    <property type="entry name" value="EAL"/>
    <property type="match status" value="1"/>
</dbReference>
<evidence type="ECO:0000259" key="2">
    <source>
        <dbReference type="PROSITE" id="PS50883"/>
    </source>
</evidence>
<dbReference type="EMBL" id="CP078093">
    <property type="protein sequence ID" value="QXM06800.1"/>
    <property type="molecule type" value="Genomic_DNA"/>
</dbReference>
<proteinExistence type="predicted"/>
<feature type="domain" description="GGDEF" evidence="3">
    <location>
        <begin position="166"/>
        <end position="299"/>
    </location>
</feature>
<gene>
    <name evidence="4" type="ORF">KVH43_03500</name>
</gene>
<dbReference type="NCBIfam" id="TIGR00254">
    <property type="entry name" value="GGDEF"/>
    <property type="match status" value="1"/>
</dbReference>
<dbReference type="Pfam" id="PF13426">
    <property type="entry name" value="PAS_9"/>
    <property type="match status" value="1"/>
</dbReference>
<dbReference type="InterPro" id="IPR000160">
    <property type="entry name" value="GGDEF_dom"/>
</dbReference>
<dbReference type="InterPro" id="IPR001633">
    <property type="entry name" value="EAL_dom"/>
</dbReference>
<protein>
    <submittedName>
        <fullName evidence="4">EAL domain-containing protein</fullName>
    </submittedName>
</protein>
<dbReference type="PROSITE" id="PS50883">
    <property type="entry name" value="EAL"/>
    <property type="match status" value="1"/>
</dbReference>
<dbReference type="SMART" id="SM00091">
    <property type="entry name" value="PAS"/>
    <property type="match status" value="1"/>
</dbReference>
<dbReference type="Pfam" id="PF00990">
    <property type="entry name" value="GGDEF"/>
    <property type="match status" value="1"/>
</dbReference>
<evidence type="ECO:0000259" key="3">
    <source>
        <dbReference type="PROSITE" id="PS50887"/>
    </source>
</evidence>
<dbReference type="PROSITE" id="PS50112">
    <property type="entry name" value="PAS"/>
    <property type="match status" value="1"/>
</dbReference>
<dbReference type="PANTHER" id="PTHR44757:SF2">
    <property type="entry name" value="BIOFILM ARCHITECTURE MAINTENANCE PROTEIN MBAA"/>
    <property type="match status" value="1"/>
</dbReference>
<evidence type="ECO:0000313" key="5">
    <source>
        <dbReference type="Proteomes" id="UP000886818"/>
    </source>
</evidence>
<dbReference type="Proteomes" id="UP000886818">
    <property type="component" value="Chromosome"/>
</dbReference>
<feature type="domain" description="PAS" evidence="1">
    <location>
        <begin position="12"/>
        <end position="58"/>
    </location>
</feature>
<organism evidence="4 5">
    <name type="scientific">Crassaminicella indica</name>
    <dbReference type="NCBI Taxonomy" id="2855394"/>
    <lineage>
        <taxon>Bacteria</taxon>
        <taxon>Bacillati</taxon>
        <taxon>Bacillota</taxon>
        <taxon>Clostridia</taxon>
        <taxon>Eubacteriales</taxon>
        <taxon>Clostridiaceae</taxon>
        <taxon>Crassaminicella</taxon>
    </lineage>
</organism>
<dbReference type="CDD" id="cd01948">
    <property type="entry name" value="EAL"/>
    <property type="match status" value="1"/>
</dbReference>
<dbReference type="RefSeq" id="WP_218283493.1">
    <property type="nucleotide sequence ID" value="NZ_CP078093.1"/>
</dbReference>
<evidence type="ECO:0000313" key="4">
    <source>
        <dbReference type="EMBL" id="QXM06800.1"/>
    </source>
</evidence>
<feature type="domain" description="EAL" evidence="2">
    <location>
        <begin position="308"/>
        <end position="562"/>
    </location>
</feature>
<dbReference type="SMART" id="SM00052">
    <property type="entry name" value="EAL"/>
    <property type="match status" value="1"/>
</dbReference>
<dbReference type="InterPro" id="IPR052155">
    <property type="entry name" value="Biofilm_reg_signaling"/>
</dbReference>